<dbReference type="EMBL" id="CP021422">
    <property type="protein sequence ID" value="ASB40237.1"/>
    <property type="molecule type" value="Genomic_DNA"/>
</dbReference>
<organism evidence="3 5">
    <name type="scientific">Acutalibacter muris</name>
    <dbReference type="NCBI Taxonomy" id="1796620"/>
    <lineage>
        <taxon>Bacteria</taxon>
        <taxon>Bacillati</taxon>
        <taxon>Bacillota</taxon>
        <taxon>Clostridia</taxon>
        <taxon>Eubacteriales</taxon>
        <taxon>Acutalibacteraceae</taxon>
        <taxon>Acutalibacter</taxon>
    </lineage>
</organism>
<reference evidence="3 5" key="3">
    <citation type="submission" date="2020-11" db="EMBL/GenBank/DDBJ databases">
        <title>Closed and high quality bacterial genomes of the OMM12 community.</title>
        <authorList>
            <person name="Marbouty M."/>
            <person name="Lamy-Besnier Q."/>
            <person name="Debarbieux L."/>
            <person name="Koszul R."/>
        </authorList>
    </citation>
    <scope>NUCLEOTIDE SEQUENCE [LARGE SCALE GENOMIC DNA]</scope>
    <source>
        <strain evidence="3 5">KB18</strain>
    </source>
</reference>
<keyword evidence="1" id="KW-1133">Transmembrane helix</keyword>
<evidence type="ECO:0000313" key="3">
    <source>
        <dbReference type="EMBL" id="QQR29527.1"/>
    </source>
</evidence>
<feature type="transmembrane region" description="Helical" evidence="1">
    <location>
        <begin position="50"/>
        <end position="70"/>
    </location>
</feature>
<evidence type="ECO:0000256" key="1">
    <source>
        <dbReference type="SAM" id="Phobius"/>
    </source>
</evidence>
<name>A0A1Z2XP71_9FIRM</name>
<proteinExistence type="predicted"/>
<keyword evidence="1" id="KW-0812">Transmembrane</keyword>
<gene>
    <name evidence="2" type="ORF">ADH66_05935</name>
    <name evidence="3" type="ORF">I5Q82_16030</name>
</gene>
<reference evidence="2" key="1">
    <citation type="journal article" date="2017" name="Genome Announc.">
        <title>High-Quality Whole-Genome Sequences of the Oligo-Mouse-Microbiota Bacterial Community.</title>
        <authorList>
            <person name="Garzetti D."/>
            <person name="Brugiroux S."/>
            <person name="Bunk B."/>
            <person name="Pukall R."/>
            <person name="McCoy K.D."/>
            <person name="Macpherson A.J."/>
            <person name="Stecher B."/>
        </authorList>
    </citation>
    <scope>NUCLEOTIDE SEQUENCE</scope>
    <source>
        <strain evidence="2">KB18</strain>
    </source>
</reference>
<accession>A0A1Z2XP71</accession>
<dbReference type="KEGG" id="amur:ADH66_05935"/>
<dbReference type="RefSeq" id="WP_066534407.1">
    <property type="nucleotide sequence ID" value="NZ_CP021422.1"/>
</dbReference>
<dbReference type="Proteomes" id="UP000196710">
    <property type="component" value="Chromosome"/>
</dbReference>
<evidence type="ECO:0000313" key="4">
    <source>
        <dbReference type="Proteomes" id="UP000196710"/>
    </source>
</evidence>
<evidence type="ECO:0000313" key="5">
    <source>
        <dbReference type="Proteomes" id="UP000596035"/>
    </source>
</evidence>
<dbReference type="Proteomes" id="UP000596035">
    <property type="component" value="Chromosome"/>
</dbReference>
<evidence type="ECO:0000313" key="2">
    <source>
        <dbReference type="EMBL" id="ASB40237.1"/>
    </source>
</evidence>
<keyword evidence="1" id="KW-0472">Membrane</keyword>
<keyword evidence="4" id="KW-1185">Reference proteome</keyword>
<evidence type="ECO:0008006" key="6">
    <source>
        <dbReference type="Google" id="ProtNLM"/>
    </source>
</evidence>
<dbReference type="AlphaFoldDB" id="A0A1Z2XP71"/>
<protein>
    <recommendedName>
        <fullName evidence="6">Fimbrial protein</fullName>
    </recommendedName>
</protein>
<reference evidence="4" key="2">
    <citation type="submission" date="2017-05" db="EMBL/GenBank/DDBJ databases">
        <title>Improved OligoMM genomes.</title>
        <authorList>
            <person name="Garzetti D."/>
        </authorList>
    </citation>
    <scope>NUCLEOTIDE SEQUENCE [LARGE SCALE GENOMIC DNA]</scope>
    <source>
        <strain evidence="4">KB18</strain>
    </source>
</reference>
<feature type="transmembrane region" description="Helical" evidence="1">
    <location>
        <begin position="91"/>
        <end position="111"/>
    </location>
</feature>
<dbReference type="EMBL" id="CP065321">
    <property type="protein sequence ID" value="QQR29527.1"/>
    <property type="molecule type" value="Genomic_DNA"/>
</dbReference>
<sequence>MTKPKKKGRWLATAYWSLVGAGVAVMVSLQPVFADTIWTRFSTIMKDVYGQLVTISTIVAVTAAAIALLVRMISRNQRSVDEATSWLKRIVITWIVLNSLGFIVTYLQPLIAGGNYTGP</sequence>